<proteinExistence type="predicted"/>
<dbReference type="Proteomes" id="UP001371456">
    <property type="component" value="Unassembled WGS sequence"/>
</dbReference>
<comment type="caution">
    <text evidence="2">The sequence shown here is derived from an EMBL/GenBank/DDBJ whole genome shotgun (WGS) entry which is preliminary data.</text>
</comment>
<gene>
    <name evidence="2" type="ORF">RDI58_005694</name>
</gene>
<keyword evidence="3" id="KW-1185">Reference proteome</keyword>
<keyword evidence="1" id="KW-0732">Signal</keyword>
<reference evidence="2 3" key="1">
    <citation type="submission" date="2024-02" db="EMBL/GenBank/DDBJ databases">
        <title>de novo genome assembly of Solanum bulbocastanum strain 11H21.</title>
        <authorList>
            <person name="Hosaka A.J."/>
        </authorList>
    </citation>
    <scope>NUCLEOTIDE SEQUENCE [LARGE SCALE GENOMIC DNA]</scope>
    <source>
        <tissue evidence="2">Young leaves</tissue>
    </source>
</reference>
<dbReference type="AlphaFoldDB" id="A0AAN8U8T8"/>
<evidence type="ECO:0000313" key="2">
    <source>
        <dbReference type="EMBL" id="KAK6797992.1"/>
    </source>
</evidence>
<name>A0AAN8U8T8_SOLBU</name>
<accession>A0AAN8U8T8</accession>
<protein>
    <submittedName>
        <fullName evidence="2">Uncharacterized protein</fullName>
    </submittedName>
</protein>
<dbReference type="EMBL" id="JBANQN010000002">
    <property type="protein sequence ID" value="KAK6797992.1"/>
    <property type="molecule type" value="Genomic_DNA"/>
</dbReference>
<evidence type="ECO:0000256" key="1">
    <source>
        <dbReference type="SAM" id="SignalP"/>
    </source>
</evidence>
<evidence type="ECO:0000313" key="3">
    <source>
        <dbReference type="Proteomes" id="UP001371456"/>
    </source>
</evidence>
<feature type="chain" id="PRO_5043000920" evidence="1">
    <location>
        <begin position="18"/>
        <end position="94"/>
    </location>
</feature>
<sequence>MIVKGLILLIQIPSTFSRICRRGGLVGETTVTWRCIIGCQRICLTTGMSQVSLDMVEWQCHSKECSKHSNLAGELEILLTEIGSRFVTETVGSC</sequence>
<organism evidence="2 3">
    <name type="scientific">Solanum bulbocastanum</name>
    <name type="common">Wild potato</name>
    <dbReference type="NCBI Taxonomy" id="147425"/>
    <lineage>
        <taxon>Eukaryota</taxon>
        <taxon>Viridiplantae</taxon>
        <taxon>Streptophyta</taxon>
        <taxon>Embryophyta</taxon>
        <taxon>Tracheophyta</taxon>
        <taxon>Spermatophyta</taxon>
        <taxon>Magnoliopsida</taxon>
        <taxon>eudicotyledons</taxon>
        <taxon>Gunneridae</taxon>
        <taxon>Pentapetalae</taxon>
        <taxon>asterids</taxon>
        <taxon>lamiids</taxon>
        <taxon>Solanales</taxon>
        <taxon>Solanaceae</taxon>
        <taxon>Solanoideae</taxon>
        <taxon>Solaneae</taxon>
        <taxon>Solanum</taxon>
    </lineage>
</organism>
<feature type="signal peptide" evidence="1">
    <location>
        <begin position="1"/>
        <end position="17"/>
    </location>
</feature>